<feature type="region of interest" description="Disordered" evidence="1">
    <location>
        <begin position="26"/>
        <end position="103"/>
    </location>
</feature>
<evidence type="ECO:0000313" key="2">
    <source>
        <dbReference type="RefSeq" id="XP_016469615.1"/>
    </source>
</evidence>
<evidence type="ECO:0000256" key="1">
    <source>
        <dbReference type="SAM" id="MobiDB-lite"/>
    </source>
</evidence>
<accession>A0A1S3ZZ53</accession>
<protein>
    <submittedName>
        <fullName evidence="2">Uncharacterized protein</fullName>
    </submittedName>
</protein>
<dbReference type="PaxDb" id="4097-A0A1S3ZZ53"/>
<dbReference type="AlphaFoldDB" id="A0A1S3ZZ53"/>
<organism evidence="2">
    <name type="scientific">Nicotiana tabacum</name>
    <name type="common">Common tobacco</name>
    <dbReference type="NCBI Taxonomy" id="4097"/>
    <lineage>
        <taxon>Eukaryota</taxon>
        <taxon>Viridiplantae</taxon>
        <taxon>Streptophyta</taxon>
        <taxon>Embryophyta</taxon>
        <taxon>Tracheophyta</taxon>
        <taxon>Spermatophyta</taxon>
        <taxon>Magnoliopsida</taxon>
        <taxon>eudicotyledons</taxon>
        <taxon>Gunneridae</taxon>
        <taxon>Pentapetalae</taxon>
        <taxon>asterids</taxon>
        <taxon>lamiids</taxon>
        <taxon>Solanales</taxon>
        <taxon>Solanaceae</taxon>
        <taxon>Nicotianoideae</taxon>
        <taxon>Nicotianeae</taxon>
        <taxon>Nicotiana</taxon>
    </lineage>
</organism>
<feature type="compositionally biased region" description="Basic and acidic residues" evidence="1">
    <location>
        <begin position="37"/>
        <end position="66"/>
    </location>
</feature>
<dbReference type="OMA" id="KNQSDQH"/>
<name>A0A1S3ZZ53_TOBAC</name>
<dbReference type="RefSeq" id="XP_016469615.1">
    <property type="nucleotide sequence ID" value="XM_016614129.1"/>
</dbReference>
<sequence>MRDLVLFGCKVVLQEGSAELEIKKMQITQHPEDEDNVERSDDATYSKLEKEKKNKRKNQSDQHDVGSKSGEVINLKPKKKRISKCPTMGQCGSTAMMEKREVP</sequence>
<reference evidence="2" key="1">
    <citation type="submission" date="2025-08" db="UniProtKB">
        <authorList>
            <consortium name="RefSeq"/>
        </authorList>
    </citation>
    <scope>IDENTIFICATION</scope>
</reference>
<dbReference type="KEGG" id="nta:107791966"/>
<proteinExistence type="predicted"/>
<gene>
    <name evidence="2" type="primary">LOC107791966</name>
</gene>